<comment type="similarity">
    <text evidence="9 12">Belongs to the GARS family.</text>
</comment>
<dbReference type="InterPro" id="IPR013815">
    <property type="entry name" value="ATP_grasp_subdomain_1"/>
</dbReference>
<dbReference type="PROSITE" id="PS00184">
    <property type="entry name" value="GARS"/>
    <property type="match status" value="1"/>
</dbReference>
<dbReference type="InterPro" id="IPR011761">
    <property type="entry name" value="ATP-grasp"/>
</dbReference>
<dbReference type="InterPro" id="IPR000115">
    <property type="entry name" value="PRibGlycinamide_synth"/>
</dbReference>
<evidence type="ECO:0000256" key="5">
    <source>
        <dbReference type="ARBA" id="ARBA00022598"/>
    </source>
</evidence>
<reference evidence="15 16" key="1">
    <citation type="submission" date="2020-07" db="EMBL/GenBank/DDBJ databases">
        <title>Fungal Genomes of the International Space Station.</title>
        <authorList>
            <person name="Seuylemezian A."/>
            <person name="Singh N.K."/>
            <person name="Wood J."/>
            <person name="Venkateswaran K."/>
        </authorList>
    </citation>
    <scope>NUCLEOTIDE SEQUENCE [LARGE SCALE GENOMIC DNA]</scope>
    <source>
        <strain evidence="15 16">PL-B2</strain>
    </source>
</reference>
<dbReference type="RefSeq" id="WP_221874135.1">
    <property type="nucleotide sequence ID" value="NZ_JACWFH010000016.1"/>
</dbReference>
<dbReference type="Gene3D" id="3.40.50.20">
    <property type="match status" value="1"/>
</dbReference>
<dbReference type="InterPro" id="IPR037123">
    <property type="entry name" value="PRibGlycinamide_synth_C_sf"/>
</dbReference>
<keyword evidence="6 13" id="KW-0547">Nucleotide-binding</keyword>
<dbReference type="SMART" id="SM01209">
    <property type="entry name" value="GARS_A"/>
    <property type="match status" value="1"/>
</dbReference>
<evidence type="ECO:0000256" key="11">
    <source>
        <dbReference type="ARBA" id="ARBA00042864"/>
    </source>
</evidence>
<feature type="domain" description="ATP-grasp" evidence="14">
    <location>
        <begin position="107"/>
        <end position="313"/>
    </location>
</feature>
<dbReference type="PANTHER" id="PTHR43472:SF1">
    <property type="entry name" value="PHOSPHORIBOSYLAMINE--GLYCINE LIGASE, CHLOROPLASTIC"/>
    <property type="match status" value="1"/>
</dbReference>
<keyword evidence="16" id="KW-1185">Reference proteome</keyword>
<dbReference type="SUPFAM" id="SSF52440">
    <property type="entry name" value="PreATP-grasp domain"/>
    <property type="match status" value="1"/>
</dbReference>
<evidence type="ECO:0000256" key="1">
    <source>
        <dbReference type="ARBA" id="ARBA00001936"/>
    </source>
</evidence>
<evidence type="ECO:0000256" key="8">
    <source>
        <dbReference type="ARBA" id="ARBA00022840"/>
    </source>
</evidence>
<dbReference type="Gene3D" id="3.90.600.10">
    <property type="entry name" value="Phosphoribosylglycinamide synthetase, C-terminal domain"/>
    <property type="match status" value="1"/>
</dbReference>
<proteinExistence type="inferred from homology"/>
<dbReference type="HAMAP" id="MF_00138">
    <property type="entry name" value="GARS"/>
    <property type="match status" value="1"/>
</dbReference>
<evidence type="ECO:0000256" key="2">
    <source>
        <dbReference type="ARBA" id="ARBA00001946"/>
    </source>
</evidence>
<keyword evidence="7 12" id="KW-0658">Purine biosynthesis</keyword>
<evidence type="ECO:0000256" key="7">
    <source>
        <dbReference type="ARBA" id="ARBA00022755"/>
    </source>
</evidence>
<evidence type="ECO:0000256" key="9">
    <source>
        <dbReference type="ARBA" id="ARBA00038345"/>
    </source>
</evidence>
<evidence type="ECO:0000256" key="6">
    <source>
        <dbReference type="ARBA" id="ARBA00022741"/>
    </source>
</evidence>
<dbReference type="EC" id="6.3.4.13" evidence="4 12"/>
<dbReference type="Pfam" id="PF02843">
    <property type="entry name" value="GARS_C"/>
    <property type="match status" value="1"/>
</dbReference>
<dbReference type="PANTHER" id="PTHR43472">
    <property type="entry name" value="PHOSPHORIBOSYLAMINE--GLYCINE LIGASE"/>
    <property type="match status" value="1"/>
</dbReference>
<evidence type="ECO:0000259" key="14">
    <source>
        <dbReference type="PROSITE" id="PS50975"/>
    </source>
</evidence>
<dbReference type="Proteomes" id="UP000769780">
    <property type="component" value="Unassembled WGS sequence"/>
</dbReference>
<protein>
    <recommendedName>
        <fullName evidence="4 12">Phosphoribosylamine--glycine ligase</fullName>
        <ecNumber evidence="4 12">6.3.4.13</ecNumber>
    </recommendedName>
    <alternativeName>
        <fullName evidence="12">GARS</fullName>
    </alternativeName>
    <alternativeName>
        <fullName evidence="10 12">Glycinamide ribonucleotide synthetase</fullName>
    </alternativeName>
    <alternativeName>
        <fullName evidence="11 12">Phosphoribosylglycinamide synthetase</fullName>
    </alternativeName>
</protein>
<dbReference type="EMBL" id="JACWFH010000016">
    <property type="protein sequence ID" value="MBY0097916.1"/>
    <property type="molecule type" value="Genomic_DNA"/>
</dbReference>
<comment type="caution">
    <text evidence="15">The sequence shown here is derived from an EMBL/GenBank/DDBJ whole genome shotgun (WGS) entry which is preliminary data.</text>
</comment>
<dbReference type="Pfam" id="PF02844">
    <property type="entry name" value="GARS_N"/>
    <property type="match status" value="1"/>
</dbReference>
<dbReference type="Pfam" id="PF01071">
    <property type="entry name" value="GARS_A"/>
    <property type="match status" value="1"/>
</dbReference>
<gene>
    <name evidence="12 15" type="primary">purD</name>
    <name evidence="15" type="ORF">H0185_14010</name>
</gene>
<evidence type="ECO:0000256" key="4">
    <source>
        <dbReference type="ARBA" id="ARBA00013255"/>
    </source>
</evidence>
<accession>A0ABS7K6L8</accession>
<comment type="catalytic activity">
    <reaction evidence="12">
        <text>5-phospho-beta-D-ribosylamine + glycine + ATP = N(1)-(5-phospho-beta-D-ribosyl)glycinamide + ADP + phosphate + H(+)</text>
        <dbReference type="Rhea" id="RHEA:17453"/>
        <dbReference type="ChEBI" id="CHEBI:15378"/>
        <dbReference type="ChEBI" id="CHEBI:30616"/>
        <dbReference type="ChEBI" id="CHEBI:43474"/>
        <dbReference type="ChEBI" id="CHEBI:57305"/>
        <dbReference type="ChEBI" id="CHEBI:58681"/>
        <dbReference type="ChEBI" id="CHEBI:143788"/>
        <dbReference type="ChEBI" id="CHEBI:456216"/>
        <dbReference type="EC" id="6.3.4.13"/>
    </reaction>
</comment>
<comment type="cofactor">
    <cofactor evidence="2">
        <name>Mg(2+)</name>
        <dbReference type="ChEBI" id="CHEBI:18420"/>
    </cofactor>
</comment>
<dbReference type="InterPro" id="IPR020562">
    <property type="entry name" value="PRibGlycinamide_synth_N"/>
</dbReference>
<evidence type="ECO:0000313" key="15">
    <source>
        <dbReference type="EMBL" id="MBY0097916.1"/>
    </source>
</evidence>
<dbReference type="Gene3D" id="3.30.470.20">
    <property type="entry name" value="ATP-grasp fold, B domain"/>
    <property type="match status" value="1"/>
</dbReference>
<dbReference type="SMART" id="SM01210">
    <property type="entry name" value="GARS_C"/>
    <property type="match status" value="1"/>
</dbReference>
<dbReference type="InterPro" id="IPR011054">
    <property type="entry name" value="Rudment_hybrid_motif"/>
</dbReference>
<name>A0ABS7K6L8_9BACI</name>
<evidence type="ECO:0000256" key="3">
    <source>
        <dbReference type="ARBA" id="ARBA00005174"/>
    </source>
</evidence>
<evidence type="ECO:0000313" key="16">
    <source>
        <dbReference type="Proteomes" id="UP000769780"/>
    </source>
</evidence>
<sequence>MKVLVVGRGGREHAICHKVNESVRVETVYVAPGNPGMEDCAVRIAISEDNQDALVDFAKKENIQLVIIGPEVPLLAGLADRLLETGIKVFGPSKKAAEIEGSKSFAKYLMKKYEIPTADFEVFTSFEKAKQYIELKGAPIVIKADGLAAGKGVTVAMTIEEAINALEEMLIDAKFGEASSSVVVEEFLAGEEYSLMAFVNGETVIPLEIAQDHKRAFDGDQGPNTGGMGAYSPVPFIDEKMVAEAVETIVKPAAQALVKEGRSFTGILYAGLIQTEQGAKVIEFNARFGDPETQVVLPRLESDLVEVIVDLLEGKEPQLSWDEQTMLGVVIAAKGYPEAYEKGAPLTGIESLTDELDVYHAGTALNDEGQFVTNGGRVLLTGAKAPTIEEAQDKVYKELVKLTSDQVFYRKDIGSRAIKSVQV</sequence>
<dbReference type="Gene3D" id="3.30.1490.20">
    <property type="entry name" value="ATP-grasp fold, A domain"/>
    <property type="match status" value="1"/>
</dbReference>
<dbReference type="InterPro" id="IPR020560">
    <property type="entry name" value="PRibGlycinamide_synth_C-dom"/>
</dbReference>
<dbReference type="InterPro" id="IPR016185">
    <property type="entry name" value="PreATP-grasp_dom_sf"/>
</dbReference>
<evidence type="ECO:0000256" key="10">
    <source>
        <dbReference type="ARBA" id="ARBA00042242"/>
    </source>
</evidence>
<dbReference type="PROSITE" id="PS50975">
    <property type="entry name" value="ATP_GRASP"/>
    <property type="match status" value="1"/>
</dbReference>
<evidence type="ECO:0000256" key="13">
    <source>
        <dbReference type="PROSITE-ProRule" id="PRU00409"/>
    </source>
</evidence>
<dbReference type="SUPFAM" id="SSF51246">
    <property type="entry name" value="Rudiment single hybrid motif"/>
    <property type="match status" value="1"/>
</dbReference>
<dbReference type="InterPro" id="IPR020561">
    <property type="entry name" value="PRibGlycinamid_synth_ATP-grasp"/>
</dbReference>
<keyword evidence="5 12" id="KW-0436">Ligase</keyword>
<organism evidence="15 16">
    <name type="scientific">Mesobacillus maritimus</name>
    <dbReference type="NCBI Taxonomy" id="1643336"/>
    <lineage>
        <taxon>Bacteria</taxon>
        <taxon>Bacillati</taxon>
        <taxon>Bacillota</taxon>
        <taxon>Bacilli</taxon>
        <taxon>Bacillales</taxon>
        <taxon>Bacillaceae</taxon>
        <taxon>Mesobacillus</taxon>
    </lineage>
</organism>
<dbReference type="InterPro" id="IPR020559">
    <property type="entry name" value="PRibGlycinamide_synth_CS"/>
</dbReference>
<comment type="pathway">
    <text evidence="3 12">Purine metabolism; IMP biosynthesis via de novo pathway; N(1)-(5-phospho-D-ribosyl)glycinamide from 5-phospho-alpha-D-ribose 1-diphosphate: step 2/2.</text>
</comment>
<evidence type="ECO:0000256" key="12">
    <source>
        <dbReference type="HAMAP-Rule" id="MF_00138"/>
    </source>
</evidence>
<dbReference type="GO" id="GO:0004637">
    <property type="term" value="F:phosphoribosylamine-glycine ligase activity"/>
    <property type="evidence" value="ECO:0007669"/>
    <property type="project" value="UniProtKB-EC"/>
</dbReference>
<keyword evidence="8 13" id="KW-0067">ATP-binding</keyword>
<dbReference type="SUPFAM" id="SSF56059">
    <property type="entry name" value="Glutathione synthetase ATP-binding domain-like"/>
    <property type="match status" value="1"/>
</dbReference>
<comment type="cofactor">
    <cofactor evidence="1">
        <name>Mn(2+)</name>
        <dbReference type="ChEBI" id="CHEBI:29035"/>
    </cofactor>
</comment>
<dbReference type="NCBIfam" id="TIGR00877">
    <property type="entry name" value="purD"/>
    <property type="match status" value="1"/>
</dbReference>